<dbReference type="Pfam" id="PF06810">
    <property type="entry name" value="Phage_scaffold"/>
    <property type="match status" value="1"/>
</dbReference>
<proteinExistence type="predicted"/>
<protein>
    <submittedName>
        <fullName evidence="3">Uncharacterized protein</fullName>
    </submittedName>
</protein>
<dbReference type="AlphaFoldDB" id="A0A7X2T9B2"/>
<reference evidence="3 4" key="1">
    <citation type="submission" date="2019-08" db="EMBL/GenBank/DDBJ databases">
        <title>In-depth cultivation of the pig gut microbiome towards novel bacterial diversity and tailored functional studies.</title>
        <authorList>
            <person name="Wylensek D."/>
            <person name="Hitch T.C.A."/>
            <person name="Clavel T."/>
        </authorList>
    </citation>
    <scope>NUCLEOTIDE SEQUENCE [LARGE SCALE GENOMIC DNA]</scope>
    <source>
        <strain evidence="3 4">RF-744-FAT-4</strain>
    </source>
</reference>
<feature type="coiled-coil region" evidence="1">
    <location>
        <begin position="80"/>
        <end position="118"/>
    </location>
</feature>
<accession>A0A7X2T9B2</accession>
<organism evidence="3 4">
    <name type="scientific">Pseudoramibacter porci</name>
    <dbReference type="NCBI Taxonomy" id="2606631"/>
    <lineage>
        <taxon>Bacteria</taxon>
        <taxon>Bacillati</taxon>
        <taxon>Bacillota</taxon>
        <taxon>Clostridia</taxon>
        <taxon>Eubacteriales</taxon>
        <taxon>Eubacteriaceae</taxon>
        <taxon>Pseudoramibacter</taxon>
    </lineage>
</organism>
<feature type="region of interest" description="Disordered" evidence="2">
    <location>
        <begin position="207"/>
        <end position="237"/>
    </location>
</feature>
<keyword evidence="1" id="KW-0175">Coiled coil</keyword>
<evidence type="ECO:0000256" key="1">
    <source>
        <dbReference type="SAM" id="Coils"/>
    </source>
</evidence>
<keyword evidence="4" id="KW-1185">Reference proteome</keyword>
<dbReference type="EMBL" id="VUMO01000001">
    <property type="protein sequence ID" value="MSS18865.1"/>
    <property type="molecule type" value="Genomic_DNA"/>
</dbReference>
<evidence type="ECO:0000313" key="3">
    <source>
        <dbReference type="EMBL" id="MSS18865.1"/>
    </source>
</evidence>
<dbReference type="InterPro" id="IPR009636">
    <property type="entry name" value="SCAF"/>
</dbReference>
<evidence type="ECO:0000256" key="2">
    <source>
        <dbReference type="SAM" id="MobiDB-lite"/>
    </source>
</evidence>
<gene>
    <name evidence="3" type="ORF">FYJ52_00310</name>
</gene>
<evidence type="ECO:0000313" key="4">
    <source>
        <dbReference type="Proteomes" id="UP000461754"/>
    </source>
</evidence>
<name>A0A7X2T9B2_9FIRM</name>
<sequence length="248" mass="28455">MTLNRVTFSAWRKPVNMRSDKLWSEPRLKNRFGKGRFMALKDILTKAFDGQALTQDQFEKALEKQNAKLFDLNDGEFIAKDKYDRKVNELKDTQKETQEALQKQLDDANKQIKAFNDMDIDGIKQATKDWEEKYNTDTQALKDQMAAREKEYAARDYLGQYQFTSDLAKKAALSEFLAQDFKYDGGKFLGADDYMKQMQETQPGAFVKEQTKQDGPQAASAPTMTEDTEGVNKGGGFNFHFTGVRKTR</sequence>
<dbReference type="Proteomes" id="UP000461754">
    <property type="component" value="Unassembled WGS sequence"/>
</dbReference>
<comment type="caution">
    <text evidence="3">The sequence shown here is derived from an EMBL/GenBank/DDBJ whole genome shotgun (WGS) entry which is preliminary data.</text>
</comment>